<dbReference type="Proteomes" id="UP000324897">
    <property type="component" value="Unassembled WGS sequence"/>
</dbReference>
<dbReference type="SUPFAM" id="SSF54637">
    <property type="entry name" value="Thioesterase/thiol ester dehydrase-isomerase"/>
    <property type="match status" value="1"/>
</dbReference>
<dbReference type="OrthoDB" id="588330at2759"/>
<dbReference type="InterPro" id="IPR029069">
    <property type="entry name" value="HotDog_dom_sf"/>
</dbReference>
<dbReference type="EMBL" id="RWGY01000648">
    <property type="protein sequence ID" value="TVT99987.1"/>
    <property type="molecule type" value="Genomic_DNA"/>
</dbReference>
<evidence type="ECO:0000313" key="2">
    <source>
        <dbReference type="Proteomes" id="UP000324897"/>
    </source>
</evidence>
<sequence length="226" mass="25240">MGSLTHHVACLYPQLRTADGRSFSSGNGYRRLLTSRGRIGRVTAADAVQKSSLLGDAAITISKQSRMLDQDAQAVSTFDQLDTARKEDKFFEVEMTVRDDELDEYGVVNNAVFLSYIHRGRDLLLEKLGFSLGCTAAMGKATAVSELNLKYFAPLKSGDTFVVKIKPMQIKGVRMIIYHKVETLPERKLVLEAKGTVVFVNKDYRPARVFPELSDKVRAMFTCMEC</sequence>
<protein>
    <submittedName>
        <fullName evidence="1">Uncharacterized protein</fullName>
    </submittedName>
</protein>
<evidence type="ECO:0000313" key="1">
    <source>
        <dbReference type="EMBL" id="TVT99987.1"/>
    </source>
</evidence>
<comment type="caution">
    <text evidence="1">The sequence shown here is derived from an EMBL/GenBank/DDBJ whole genome shotgun (WGS) entry which is preliminary data.</text>
</comment>
<proteinExistence type="predicted"/>
<dbReference type="AlphaFoldDB" id="A0A5J9SLU7"/>
<gene>
    <name evidence="1" type="ORF">EJB05_54614</name>
</gene>
<dbReference type="Gramene" id="TVT99987">
    <property type="protein sequence ID" value="TVT99987"/>
    <property type="gene ID" value="EJB05_54614"/>
</dbReference>
<dbReference type="CDD" id="cd00586">
    <property type="entry name" value="4HBT"/>
    <property type="match status" value="1"/>
</dbReference>
<dbReference type="GO" id="GO:0016297">
    <property type="term" value="F:fatty acyl-[ACP] hydrolase activity"/>
    <property type="evidence" value="ECO:0007669"/>
    <property type="project" value="TreeGrafter"/>
</dbReference>
<dbReference type="InterPro" id="IPR050563">
    <property type="entry name" value="4-hydroxybenzoyl-CoA_TE"/>
</dbReference>
<keyword evidence="2" id="KW-1185">Reference proteome</keyword>
<dbReference type="GO" id="GO:0009507">
    <property type="term" value="C:chloroplast"/>
    <property type="evidence" value="ECO:0007669"/>
    <property type="project" value="TreeGrafter"/>
</dbReference>
<dbReference type="PANTHER" id="PTHR31793:SF25">
    <property type="entry name" value="OS04G0553100 PROTEIN"/>
    <property type="match status" value="1"/>
</dbReference>
<name>A0A5J9SLU7_9POAL</name>
<organism evidence="1 2">
    <name type="scientific">Eragrostis curvula</name>
    <name type="common">weeping love grass</name>
    <dbReference type="NCBI Taxonomy" id="38414"/>
    <lineage>
        <taxon>Eukaryota</taxon>
        <taxon>Viridiplantae</taxon>
        <taxon>Streptophyta</taxon>
        <taxon>Embryophyta</taxon>
        <taxon>Tracheophyta</taxon>
        <taxon>Spermatophyta</taxon>
        <taxon>Magnoliopsida</taxon>
        <taxon>Liliopsida</taxon>
        <taxon>Poales</taxon>
        <taxon>Poaceae</taxon>
        <taxon>PACMAD clade</taxon>
        <taxon>Chloridoideae</taxon>
        <taxon>Eragrostideae</taxon>
        <taxon>Eragrostidinae</taxon>
        <taxon>Eragrostis</taxon>
    </lineage>
</organism>
<dbReference type="Pfam" id="PF13279">
    <property type="entry name" value="4HBT_2"/>
    <property type="match status" value="1"/>
</dbReference>
<reference evidence="1 2" key="1">
    <citation type="journal article" date="2019" name="Sci. Rep.">
        <title>A high-quality genome of Eragrostis curvula grass provides insights into Poaceae evolution and supports new strategies to enhance forage quality.</title>
        <authorList>
            <person name="Carballo J."/>
            <person name="Santos B.A.C.M."/>
            <person name="Zappacosta D."/>
            <person name="Garbus I."/>
            <person name="Selva J.P."/>
            <person name="Gallo C.A."/>
            <person name="Diaz A."/>
            <person name="Albertini E."/>
            <person name="Caccamo M."/>
            <person name="Echenique V."/>
        </authorList>
    </citation>
    <scope>NUCLEOTIDE SEQUENCE [LARGE SCALE GENOMIC DNA]</scope>
    <source>
        <strain evidence="2">cv. Victoria</strain>
        <tissue evidence="1">Leaf</tissue>
    </source>
</reference>
<accession>A0A5J9SLU7</accession>
<dbReference type="Gene3D" id="3.10.129.10">
    <property type="entry name" value="Hotdog Thioesterase"/>
    <property type="match status" value="1"/>
</dbReference>
<dbReference type="PANTHER" id="PTHR31793">
    <property type="entry name" value="4-HYDROXYBENZOYL-COA THIOESTERASE FAMILY MEMBER"/>
    <property type="match status" value="1"/>
</dbReference>